<keyword evidence="3" id="KW-1185">Reference proteome</keyword>
<sequence>MLLCCGNLIYMHLLSFFMLFHNPELGCGITIAESRDRFCLSCSGESKVVFSHFCNETQSYHMICDLFEEFSWGKTFYVLHFLCSFIFLIFRDINC</sequence>
<reference evidence="2" key="2">
    <citation type="journal article" date="2023" name="Int. J. Mol. Sci.">
        <title>De Novo Assembly and Annotation of 11 Diverse Shrub Willow (Salix) Genomes Reveals Novel Gene Organization in Sex-Linked Regions.</title>
        <authorList>
            <person name="Hyden B."/>
            <person name="Feng K."/>
            <person name="Yates T.B."/>
            <person name="Jawdy S."/>
            <person name="Cereghino C."/>
            <person name="Smart L.B."/>
            <person name="Muchero W."/>
        </authorList>
    </citation>
    <scope>NUCLEOTIDE SEQUENCE</scope>
    <source>
        <tissue evidence="2">Shoot tip</tissue>
    </source>
</reference>
<evidence type="ECO:0008006" key="4">
    <source>
        <dbReference type="Google" id="ProtNLM"/>
    </source>
</evidence>
<feature type="chain" id="PRO_5040280068" description="Secreted protein" evidence="1">
    <location>
        <begin position="29"/>
        <end position="95"/>
    </location>
</feature>
<keyword evidence="1" id="KW-0732">Signal</keyword>
<feature type="signal peptide" evidence="1">
    <location>
        <begin position="1"/>
        <end position="28"/>
    </location>
</feature>
<dbReference type="EMBL" id="JAPFFK010000010">
    <property type="protein sequence ID" value="KAJ6741229.1"/>
    <property type="molecule type" value="Genomic_DNA"/>
</dbReference>
<comment type="caution">
    <text evidence="2">The sequence shown here is derived from an EMBL/GenBank/DDBJ whole genome shotgun (WGS) entry which is preliminary data.</text>
</comment>
<evidence type="ECO:0000313" key="2">
    <source>
        <dbReference type="EMBL" id="KAJ6741229.1"/>
    </source>
</evidence>
<reference evidence="2" key="1">
    <citation type="submission" date="2022-11" db="EMBL/GenBank/DDBJ databases">
        <authorList>
            <person name="Hyden B.L."/>
            <person name="Feng K."/>
            <person name="Yates T."/>
            <person name="Jawdy S."/>
            <person name="Smart L.B."/>
            <person name="Muchero W."/>
        </authorList>
    </citation>
    <scope>NUCLEOTIDE SEQUENCE</scope>
    <source>
        <tissue evidence="2">Shoot tip</tissue>
    </source>
</reference>
<evidence type="ECO:0000313" key="3">
    <source>
        <dbReference type="Proteomes" id="UP001151532"/>
    </source>
</evidence>
<evidence type="ECO:0000256" key="1">
    <source>
        <dbReference type="SAM" id="SignalP"/>
    </source>
</evidence>
<protein>
    <recommendedName>
        <fullName evidence="4">Secreted protein</fullName>
    </recommendedName>
</protein>
<name>A0A9Q0V313_SALPP</name>
<accession>A0A9Q0V313</accession>
<organism evidence="2 3">
    <name type="scientific">Salix purpurea</name>
    <name type="common">Purple osier willow</name>
    <dbReference type="NCBI Taxonomy" id="77065"/>
    <lineage>
        <taxon>Eukaryota</taxon>
        <taxon>Viridiplantae</taxon>
        <taxon>Streptophyta</taxon>
        <taxon>Embryophyta</taxon>
        <taxon>Tracheophyta</taxon>
        <taxon>Spermatophyta</taxon>
        <taxon>Magnoliopsida</taxon>
        <taxon>eudicotyledons</taxon>
        <taxon>Gunneridae</taxon>
        <taxon>Pentapetalae</taxon>
        <taxon>rosids</taxon>
        <taxon>fabids</taxon>
        <taxon>Malpighiales</taxon>
        <taxon>Salicaceae</taxon>
        <taxon>Saliceae</taxon>
        <taxon>Salix</taxon>
    </lineage>
</organism>
<proteinExistence type="predicted"/>
<dbReference type="AlphaFoldDB" id="A0A9Q0V313"/>
<gene>
    <name evidence="2" type="ORF">OIU79_001195</name>
</gene>
<dbReference type="Proteomes" id="UP001151532">
    <property type="component" value="Chromosome 7"/>
</dbReference>